<organism evidence="1 2">
    <name type="scientific">Arsenicibacter rosenii</name>
    <dbReference type="NCBI Taxonomy" id="1750698"/>
    <lineage>
        <taxon>Bacteria</taxon>
        <taxon>Pseudomonadati</taxon>
        <taxon>Bacteroidota</taxon>
        <taxon>Cytophagia</taxon>
        <taxon>Cytophagales</taxon>
        <taxon>Spirosomataceae</taxon>
        <taxon>Arsenicibacter</taxon>
    </lineage>
</organism>
<protein>
    <submittedName>
        <fullName evidence="1">GxxExxY protein</fullName>
    </submittedName>
</protein>
<proteinExistence type="predicted"/>
<name>A0A1S2VDY7_9BACT</name>
<dbReference type="OrthoDB" id="1119698at2"/>
<evidence type="ECO:0000313" key="2">
    <source>
        <dbReference type="Proteomes" id="UP000181790"/>
    </source>
</evidence>
<accession>A0A1S2VDY7</accession>
<gene>
    <name evidence="1" type="ORF">BLX24_24515</name>
</gene>
<dbReference type="NCBIfam" id="TIGR04256">
    <property type="entry name" value="GxxExxY"/>
    <property type="match status" value="1"/>
</dbReference>
<dbReference type="EMBL" id="MORL01000022">
    <property type="protein sequence ID" value="OIN56485.1"/>
    <property type="molecule type" value="Genomic_DNA"/>
</dbReference>
<evidence type="ECO:0000313" key="1">
    <source>
        <dbReference type="EMBL" id="OIN56485.1"/>
    </source>
</evidence>
<dbReference type="Pfam" id="PF13366">
    <property type="entry name" value="PDDEXK_3"/>
    <property type="match status" value="1"/>
</dbReference>
<comment type="caution">
    <text evidence="1">The sequence shown here is derived from an EMBL/GenBank/DDBJ whole genome shotgun (WGS) entry which is preliminary data.</text>
</comment>
<keyword evidence="2" id="KW-1185">Reference proteome</keyword>
<dbReference type="AlphaFoldDB" id="A0A1S2VDY7"/>
<reference evidence="1 2" key="1">
    <citation type="submission" date="2016-10" db="EMBL/GenBank/DDBJ databases">
        <title>Arsenicibacter rosenii gen. nov., sp. nov., an efficient arsenic-methylating bacterium isolated from an arsenic-contaminated paddy soil.</title>
        <authorList>
            <person name="Huang K."/>
        </authorList>
    </citation>
    <scope>NUCLEOTIDE SEQUENCE [LARGE SCALE GENOMIC DNA]</scope>
    <source>
        <strain evidence="1 2">SM-1</strain>
    </source>
</reference>
<dbReference type="RefSeq" id="WP_071505870.1">
    <property type="nucleotide sequence ID" value="NZ_MORL01000022.1"/>
</dbReference>
<sequence>MAQSYTEYNELTSLILKQAFLVHTGLGPGLLESAYKECLYYKLQQAGLQVEKEKPMPLVFEDVRLECGYRIDLLVNDAIVLELKAVEAFTDVHTAQLLTYMRLGKYKIGYLLNFNVTSMRNGIKRYVM</sequence>
<dbReference type="Proteomes" id="UP000181790">
    <property type="component" value="Unassembled WGS sequence"/>
</dbReference>
<dbReference type="InterPro" id="IPR026350">
    <property type="entry name" value="GxxExxY"/>
</dbReference>